<keyword evidence="3" id="KW-1133">Transmembrane helix</keyword>
<comment type="caution">
    <text evidence="4">The sequence shown here is derived from an EMBL/GenBank/DDBJ whole genome shotgun (WGS) entry which is preliminary data.</text>
</comment>
<keyword evidence="3" id="KW-0472">Membrane</keyword>
<protein>
    <recommendedName>
        <fullName evidence="2">Altered inheritance of mitochondria protein 6</fullName>
    </recommendedName>
</protein>
<dbReference type="SUPFAM" id="SSF51695">
    <property type="entry name" value="PLC-like phosphodiesterases"/>
    <property type="match status" value="1"/>
</dbReference>
<dbReference type="Proteomes" id="UP000760494">
    <property type="component" value="Unassembled WGS sequence"/>
</dbReference>
<dbReference type="GO" id="GO:0006629">
    <property type="term" value="P:lipid metabolic process"/>
    <property type="evidence" value="ECO:0007669"/>
    <property type="project" value="InterPro"/>
</dbReference>
<dbReference type="PANTHER" id="PTHR31571:SF1">
    <property type="entry name" value="ALTERED INHERITANCE OF MITOCHONDRIA PROTEIN 6"/>
    <property type="match status" value="1"/>
</dbReference>
<dbReference type="PANTHER" id="PTHR31571">
    <property type="entry name" value="ALTERED INHERITANCE OF MITOCHONDRIA PROTEIN 6"/>
    <property type="match status" value="1"/>
</dbReference>
<dbReference type="AlphaFoldDB" id="A0A9Q9RSH3"/>
<accession>A0A9Q9RSH3</accession>
<reference evidence="4" key="1">
    <citation type="submission" date="2019-05" db="EMBL/GenBank/DDBJ databases">
        <authorList>
            <person name="Piombo E."/>
        </authorList>
    </citation>
    <scope>NUCLEOTIDE SEQUENCE</scope>
    <source>
        <strain evidence="4">C2S</strain>
    </source>
</reference>
<dbReference type="GO" id="GO:0008081">
    <property type="term" value="F:phosphoric diester hydrolase activity"/>
    <property type="evidence" value="ECO:0007669"/>
    <property type="project" value="InterPro"/>
</dbReference>
<evidence type="ECO:0000256" key="1">
    <source>
        <dbReference type="ARBA" id="ARBA00008858"/>
    </source>
</evidence>
<keyword evidence="3" id="KW-0812">Transmembrane</keyword>
<evidence type="ECO:0000313" key="5">
    <source>
        <dbReference type="Proteomes" id="UP000760494"/>
    </source>
</evidence>
<sequence length="370" mass="41692">MAGLYVYLCRQSLNEIIIYETTTRNHYNGNIYLSPQGQKATRMVSKNGVPRLRARRNPYILAFGMTVAAISSIALMFAAILATTSMIWPYNPEVQAGSLHIRRDSGPDDPIPIPCHSHNDYWKPKPFTDAIAAGCIGIEADVWKVRDELMVGHAKGDLSTEKTLTSMYIQPLVNLLKVRNQDRDPGLLPRGVYNREPNQTVVLLVDLKSNPDKSWPLLLEQLEPLRQRGWLSHVSDGKFVSRPITVVATGKTKFRLVKEANPSHDVFFDAPLMSLAKGQYDKTNSYYASTSLKKSIGNILRPGKMELIRDQISQAHSRGLLVRYWGMPMVSPIVQRQIDKRLLNEGVDVINVGSLQEAKRTFAERRHSND</sequence>
<evidence type="ECO:0000313" key="4">
    <source>
        <dbReference type="EMBL" id="VTT75751.1"/>
    </source>
</evidence>
<proteinExistence type="inferred from homology"/>
<evidence type="ECO:0000256" key="3">
    <source>
        <dbReference type="SAM" id="Phobius"/>
    </source>
</evidence>
<organism evidence="4 5">
    <name type="scientific">Fusarium fujikuroi</name>
    <name type="common">Bakanae and foot rot disease fungus</name>
    <name type="synonym">Gibberella fujikuroi</name>
    <dbReference type="NCBI Taxonomy" id="5127"/>
    <lineage>
        <taxon>Eukaryota</taxon>
        <taxon>Fungi</taxon>
        <taxon>Dikarya</taxon>
        <taxon>Ascomycota</taxon>
        <taxon>Pezizomycotina</taxon>
        <taxon>Sordariomycetes</taxon>
        <taxon>Hypocreomycetidae</taxon>
        <taxon>Hypocreales</taxon>
        <taxon>Nectriaceae</taxon>
        <taxon>Fusarium</taxon>
        <taxon>Fusarium fujikuroi species complex</taxon>
    </lineage>
</organism>
<dbReference type="InterPro" id="IPR051236">
    <property type="entry name" value="HAT_RTT109-like"/>
</dbReference>
<gene>
    <name evidence="4" type="ORF">C2S_9995</name>
</gene>
<feature type="transmembrane region" description="Helical" evidence="3">
    <location>
        <begin position="59"/>
        <end position="82"/>
    </location>
</feature>
<dbReference type="Gene3D" id="3.20.20.190">
    <property type="entry name" value="Phosphatidylinositol (PI) phosphodiesterase"/>
    <property type="match status" value="1"/>
</dbReference>
<name>A0A9Q9RSH3_FUSFU</name>
<dbReference type="EMBL" id="CABFJX010000379">
    <property type="protein sequence ID" value="VTT75751.1"/>
    <property type="molecule type" value="Genomic_DNA"/>
</dbReference>
<evidence type="ECO:0000256" key="2">
    <source>
        <dbReference type="ARBA" id="ARBA00014286"/>
    </source>
</evidence>
<dbReference type="InterPro" id="IPR017946">
    <property type="entry name" value="PLC-like_Pdiesterase_TIM-brl"/>
</dbReference>
<comment type="similarity">
    <text evidence="1">Belongs to the AIM6 family.</text>
</comment>